<dbReference type="InterPro" id="IPR011990">
    <property type="entry name" value="TPR-like_helical_dom_sf"/>
</dbReference>
<keyword evidence="2" id="KW-1185">Reference proteome</keyword>
<proteinExistence type="predicted"/>
<gene>
    <name evidence="1" type="ORF">FIE12Z_10883</name>
</gene>
<dbReference type="EMBL" id="PXXK01000388">
    <property type="protein sequence ID" value="RFN44902.1"/>
    <property type="molecule type" value="Genomic_DNA"/>
</dbReference>
<evidence type="ECO:0000313" key="2">
    <source>
        <dbReference type="Proteomes" id="UP000265631"/>
    </source>
</evidence>
<evidence type="ECO:0000313" key="1">
    <source>
        <dbReference type="EMBL" id="RFN44902.1"/>
    </source>
</evidence>
<dbReference type="SUPFAM" id="SSF48452">
    <property type="entry name" value="TPR-like"/>
    <property type="match status" value="2"/>
</dbReference>
<reference evidence="1 2" key="1">
    <citation type="journal article" date="2018" name="PLoS Pathog.">
        <title>Evolution of structural diversity of trichothecenes, a family of toxins produced by plant pathogenic and entomopathogenic fungi.</title>
        <authorList>
            <person name="Proctor R.H."/>
            <person name="McCormick S.P."/>
            <person name="Kim H.S."/>
            <person name="Cardoza R.E."/>
            <person name="Stanley A.M."/>
            <person name="Lindo L."/>
            <person name="Kelly A."/>
            <person name="Brown D.W."/>
            <person name="Lee T."/>
            <person name="Vaughan M.M."/>
            <person name="Alexander N.J."/>
            <person name="Busman M."/>
            <person name="Gutierrez S."/>
        </authorList>
    </citation>
    <scope>NUCLEOTIDE SEQUENCE [LARGE SCALE GENOMIC DNA]</scope>
    <source>
        <strain evidence="1 2">NRRL 13405</strain>
    </source>
</reference>
<dbReference type="PANTHER" id="PTHR45588">
    <property type="entry name" value="TPR DOMAIN-CONTAINING PROTEIN"/>
    <property type="match status" value="1"/>
</dbReference>
<accession>A0A395MAG3</accession>
<sequence length="591" mass="67434">MSANAWIDIAPVAASEKYFDLGVYTRKITTSSPEAQTWFDRGLVWVYIFNHDEGNYCFRQAIAHDPNCVMAYWGLAYSLGPNYNKGWERFDRKDLIRCVERGHHAARKGIELAQHASPVEQALIKAIMFRFENAEASSDVNKLNLMNHQYADAMGAIYKDNTGDNDIATLYADSMMQLTPWKLWNLHTGKPEPQARTRQIQKVLDDALKTNKDAWKHPGILHLYIHYIEMSPQPELGIIAADHLRPLIPDGGHAHHMPTHLDAQVGDWRRSIASNQDATRADERFYREKGAMNFYTFYRLHNYHALIYASMFAGQKKTALDAVNRMESTLPEEVLRIESPPMADWLEHFMSVRAHVMIRFGMWQEIVDLSFPEDRQLYPFTIAIYHYAKGVAHAATSNLEAAEEQRELFRKAAAVVPETRKAYMSTAKQIMAIATKMLDGEIEYRSGQYDQAFESLRECIRRDDSLPYNEPWPWMQPPRHAYAALLLEQGHIEMAAAVYKADLGFDDTLIRARRHPNNVWALQGYHECLVRMNKDAEAAIVEPALRLARAGADVSVEVSCFFKQGASYGIFDGDLKGIPDPIKATVTIMTT</sequence>
<dbReference type="SMART" id="SM00028">
    <property type="entry name" value="TPR"/>
    <property type="match status" value="3"/>
</dbReference>
<dbReference type="Proteomes" id="UP000265631">
    <property type="component" value="Unassembled WGS sequence"/>
</dbReference>
<dbReference type="PANTHER" id="PTHR45588:SF3">
    <property type="entry name" value="TPR DOMAIN PROTEIN"/>
    <property type="match status" value="1"/>
</dbReference>
<dbReference type="AlphaFoldDB" id="A0A395MAG3"/>
<organism evidence="1 2">
    <name type="scientific">Fusarium flagelliforme</name>
    <dbReference type="NCBI Taxonomy" id="2675880"/>
    <lineage>
        <taxon>Eukaryota</taxon>
        <taxon>Fungi</taxon>
        <taxon>Dikarya</taxon>
        <taxon>Ascomycota</taxon>
        <taxon>Pezizomycotina</taxon>
        <taxon>Sordariomycetes</taxon>
        <taxon>Hypocreomycetidae</taxon>
        <taxon>Hypocreales</taxon>
        <taxon>Nectriaceae</taxon>
        <taxon>Fusarium</taxon>
        <taxon>Fusarium incarnatum-equiseti species complex</taxon>
    </lineage>
</organism>
<protein>
    <submittedName>
        <fullName evidence="1">Tpr domain protein</fullName>
    </submittedName>
</protein>
<dbReference type="InterPro" id="IPR019734">
    <property type="entry name" value="TPR_rpt"/>
</dbReference>
<name>A0A395MAG3_9HYPO</name>
<comment type="caution">
    <text evidence="1">The sequence shown here is derived from an EMBL/GenBank/DDBJ whole genome shotgun (WGS) entry which is preliminary data.</text>
</comment>
<dbReference type="Gene3D" id="1.25.40.10">
    <property type="entry name" value="Tetratricopeptide repeat domain"/>
    <property type="match status" value="1"/>
</dbReference>